<dbReference type="EMBL" id="BRPJ01000073">
    <property type="protein sequence ID" value="GLB31464.1"/>
    <property type="molecule type" value="Genomic_DNA"/>
</dbReference>
<dbReference type="GO" id="GO:0016491">
    <property type="term" value="F:oxidoreductase activity"/>
    <property type="evidence" value="ECO:0007669"/>
    <property type="project" value="UniProtKB-KW"/>
</dbReference>
<evidence type="ECO:0000256" key="1">
    <source>
        <dbReference type="ARBA" id="ARBA00001917"/>
    </source>
</evidence>
<dbReference type="EMBL" id="QOHO01000027">
    <property type="protein sequence ID" value="RFZ79159.1"/>
    <property type="molecule type" value="Genomic_DNA"/>
</dbReference>
<dbReference type="CDD" id="cd20609">
    <property type="entry name" value="nitroreductase"/>
    <property type="match status" value="1"/>
</dbReference>
<protein>
    <submittedName>
        <fullName evidence="8">Nitroreductase</fullName>
    </submittedName>
</protein>
<proteinExistence type="inferred from homology"/>
<evidence type="ECO:0000313" key="10">
    <source>
        <dbReference type="Proteomes" id="UP001419084"/>
    </source>
</evidence>
<gene>
    <name evidence="8" type="ORF">DS742_09885</name>
    <name evidence="7" type="ORF">LAD12857_33870</name>
</gene>
<reference evidence="7 10" key="2">
    <citation type="journal article" date="2024" name="Int. J. Syst. Evol. Microbiol.">
        <title>Lacrimispora brassicae sp. nov. isolated from fermented cabbage, and proposal of Clostridium indicum Gundawar et al. 2019 and Clostridium methoxybenzovorans Mechichi et al. 1999 as heterotypic synonyms of Lacrimispora amygdalina (Parshina et al. 2003) Haas and Blanchard 2020 and Lacrimispora indolis (McClung and McCoy 1957) Haas and Blanchard 2020, respectively.</title>
        <authorList>
            <person name="Kobayashi H."/>
            <person name="Tanizawa Y."/>
            <person name="Sakamoto M."/>
            <person name="Ohkuma M."/>
            <person name="Tohno M."/>
        </authorList>
    </citation>
    <scope>NUCLEOTIDE SEQUENCE [LARGE SCALE GENOMIC DNA]</scope>
    <source>
        <strain evidence="7 10">DSM 12857</strain>
    </source>
</reference>
<dbReference type="InterPro" id="IPR029479">
    <property type="entry name" value="Nitroreductase"/>
</dbReference>
<sequence length="175" mass="20268">MDYEDVFKKRYSVRKYKDQPVEVEKLNKILEAGRLAPTAGNHQPQRILVVNSEEGIAKMQVCTPCHFNAKLLFLVCYDKQAEHHNHYGDQRPYGEVDASIVLTHMMLEVYNLGLGSVWVGLFNPELLRENFCIPDHYEILGIMPVGYPADDAKPGKMHYEKYPIEHTVFYDTYKC</sequence>
<evidence type="ECO:0000313" key="7">
    <source>
        <dbReference type="EMBL" id="GLB31464.1"/>
    </source>
</evidence>
<dbReference type="OrthoDB" id="9812105at2"/>
<reference evidence="8 9" key="1">
    <citation type="submission" date="2018-07" db="EMBL/GenBank/DDBJ databases">
        <title>New species, Clostridium PI-S10-A1B.</title>
        <authorList>
            <person name="Krishna G."/>
            <person name="Summeta K."/>
            <person name="Shikha S."/>
            <person name="Prabhu P.B."/>
            <person name="Suresh K."/>
        </authorList>
    </citation>
    <scope>NUCLEOTIDE SEQUENCE [LARGE SCALE GENOMIC DNA]</scope>
    <source>
        <strain evidence="8 9">PI-S10-A1B</strain>
    </source>
</reference>
<evidence type="ECO:0000256" key="3">
    <source>
        <dbReference type="ARBA" id="ARBA00022630"/>
    </source>
</evidence>
<keyword evidence="5" id="KW-0560">Oxidoreductase</keyword>
<feature type="domain" description="Nitroreductase" evidence="6">
    <location>
        <begin position="8"/>
        <end position="59"/>
    </location>
</feature>
<dbReference type="InterPro" id="IPR000415">
    <property type="entry name" value="Nitroreductase-like"/>
</dbReference>
<comment type="caution">
    <text evidence="8">The sequence shown here is derived from an EMBL/GenBank/DDBJ whole genome shotgun (WGS) entry which is preliminary data.</text>
</comment>
<dbReference type="Gene3D" id="3.40.109.10">
    <property type="entry name" value="NADH Oxidase"/>
    <property type="match status" value="1"/>
</dbReference>
<dbReference type="AlphaFoldDB" id="A0A3E2NDQ3"/>
<accession>A0A3E2NDQ3</accession>
<keyword evidence="10" id="KW-1185">Reference proteome</keyword>
<comment type="cofactor">
    <cofactor evidence="1">
        <name>FMN</name>
        <dbReference type="ChEBI" id="CHEBI:58210"/>
    </cofactor>
</comment>
<evidence type="ECO:0000256" key="5">
    <source>
        <dbReference type="ARBA" id="ARBA00023002"/>
    </source>
</evidence>
<keyword evidence="4" id="KW-0288">FMN</keyword>
<dbReference type="Pfam" id="PF00881">
    <property type="entry name" value="Nitroreductase"/>
    <property type="match status" value="2"/>
</dbReference>
<evidence type="ECO:0000313" key="9">
    <source>
        <dbReference type="Proteomes" id="UP000260680"/>
    </source>
</evidence>
<dbReference type="Proteomes" id="UP000260680">
    <property type="component" value="Unassembled WGS sequence"/>
</dbReference>
<evidence type="ECO:0000256" key="4">
    <source>
        <dbReference type="ARBA" id="ARBA00022643"/>
    </source>
</evidence>
<keyword evidence="3" id="KW-0285">Flavoprotein</keyword>
<comment type="similarity">
    <text evidence="2">Belongs to the nitroreductase family.</text>
</comment>
<name>A0A3E2NDQ3_9FIRM</name>
<dbReference type="SUPFAM" id="SSF55469">
    <property type="entry name" value="FMN-dependent nitroreductase-like"/>
    <property type="match status" value="1"/>
</dbReference>
<evidence type="ECO:0000256" key="2">
    <source>
        <dbReference type="ARBA" id="ARBA00007118"/>
    </source>
</evidence>
<dbReference type="PANTHER" id="PTHR43673">
    <property type="entry name" value="NAD(P)H NITROREDUCTASE YDGI-RELATED"/>
    <property type="match status" value="1"/>
</dbReference>
<evidence type="ECO:0000259" key="6">
    <source>
        <dbReference type="Pfam" id="PF00881"/>
    </source>
</evidence>
<dbReference type="PANTHER" id="PTHR43673:SF2">
    <property type="entry name" value="NITROREDUCTASE"/>
    <property type="match status" value="1"/>
</dbReference>
<feature type="domain" description="Nitroreductase" evidence="6">
    <location>
        <begin position="68"/>
        <end position="147"/>
    </location>
</feature>
<organism evidence="8 9">
    <name type="scientific">Lacrimispora amygdalina</name>
    <dbReference type="NCBI Taxonomy" id="253257"/>
    <lineage>
        <taxon>Bacteria</taxon>
        <taxon>Bacillati</taxon>
        <taxon>Bacillota</taxon>
        <taxon>Clostridia</taxon>
        <taxon>Lachnospirales</taxon>
        <taxon>Lachnospiraceae</taxon>
        <taxon>Lacrimispora</taxon>
    </lineage>
</organism>
<dbReference type="Proteomes" id="UP001419084">
    <property type="component" value="Unassembled WGS sequence"/>
</dbReference>
<evidence type="ECO:0000313" key="8">
    <source>
        <dbReference type="EMBL" id="RFZ79159.1"/>
    </source>
</evidence>
<dbReference type="RefSeq" id="WP_117416839.1">
    <property type="nucleotide sequence ID" value="NZ_BRPJ01000073.1"/>
</dbReference>